<reference evidence="1 2" key="1">
    <citation type="submission" date="2019-10" db="EMBL/GenBank/DDBJ databases">
        <title>Lysobacter alkalisoli sp. nov., isolated from saline-alkaline soil.</title>
        <authorList>
            <person name="Sun J.-Q."/>
        </authorList>
    </citation>
    <scope>NUCLEOTIDE SEQUENCE [LARGE SCALE GENOMIC DNA]</scope>
    <source>
        <strain evidence="1 2">KCTC 42381</strain>
    </source>
</reference>
<comment type="caution">
    <text evidence="1">The sequence shown here is derived from an EMBL/GenBank/DDBJ whole genome shotgun (WGS) entry which is preliminary data.</text>
</comment>
<dbReference type="NCBIfam" id="NF033223">
    <property type="entry name" value="YHYH_alt"/>
    <property type="match status" value="1"/>
</dbReference>
<accession>A0A508AQM9</accession>
<sequence>MVTIRSAIPTLAWLVAGVLFCAQTAAAHGGRLNAQGCHNDRKNGG</sequence>
<proteinExistence type="predicted"/>
<dbReference type="Proteomes" id="UP000320431">
    <property type="component" value="Unassembled WGS sequence"/>
</dbReference>
<feature type="non-terminal residue" evidence="1">
    <location>
        <position position="45"/>
    </location>
</feature>
<dbReference type="InterPro" id="IPR047773">
    <property type="entry name" value="YHYH_dom_bact"/>
</dbReference>
<evidence type="ECO:0000313" key="1">
    <source>
        <dbReference type="EMBL" id="KAB8191049.1"/>
    </source>
</evidence>
<gene>
    <name evidence="1" type="ORF">FKV24_008080</name>
</gene>
<evidence type="ECO:0000313" key="2">
    <source>
        <dbReference type="Proteomes" id="UP000320431"/>
    </source>
</evidence>
<dbReference type="AlphaFoldDB" id="A0A508AQM9"/>
<dbReference type="EMBL" id="VICD02000128">
    <property type="protein sequence ID" value="KAB8191049.1"/>
    <property type="molecule type" value="Genomic_DNA"/>
</dbReference>
<protein>
    <submittedName>
        <fullName evidence="1">YHYH domain-containing protein</fullName>
    </submittedName>
</protein>
<dbReference type="RefSeq" id="WP_141482015.1">
    <property type="nucleotide sequence ID" value="NZ_VICD02000128.1"/>
</dbReference>
<organism evidence="1 2">
    <name type="scientific">Marilutibacter maris</name>
    <dbReference type="NCBI Taxonomy" id="1605891"/>
    <lineage>
        <taxon>Bacteria</taxon>
        <taxon>Pseudomonadati</taxon>
        <taxon>Pseudomonadota</taxon>
        <taxon>Gammaproteobacteria</taxon>
        <taxon>Lysobacterales</taxon>
        <taxon>Lysobacteraceae</taxon>
        <taxon>Marilutibacter</taxon>
    </lineage>
</organism>
<name>A0A508AQM9_9GAMM</name>